<name>A0AAD7ZRM1_DIPPU</name>
<dbReference type="AlphaFoldDB" id="A0AAD7ZRM1"/>
<dbReference type="EMBL" id="JASPKZ010007388">
    <property type="protein sequence ID" value="KAJ9584588.1"/>
    <property type="molecule type" value="Genomic_DNA"/>
</dbReference>
<sequence length="338" mass="36697">EDFKLLLKRQQLERDLLIQRHRDEIELFRRQQLLHQTKIGSKYEVQQQVQPQPPLPPPPLQQQAPQMVPTGAHPYVLSMSPNYPGVGPAVTASNLEEYLMFSTAPQSPTYESSGPSLPNTPPPYIQHQSSQGLSLSAEDMMRKMNRPVVISAATGQQYITNSLPIMSPNQGVVGFGTAALFHQAAGHVATGAALNGCMGTEGLHTSTAQQVPRNVRYNEPLWVPLSTANPIPNSAQCFNQYPIGTIGGLPGFRRVSTASGSLLQLAPGLPQQLAPSVNTPGYYFQPAVTPLLQAGMRFAYETQQRQDGTASPTPQSSGPASPSDRRHYNRGGPPPDHN</sequence>
<evidence type="ECO:0000313" key="3">
    <source>
        <dbReference type="Proteomes" id="UP001233999"/>
    </source>
</evidence>
<gene>
    <name evidence="2" type="ORF">L9F63_021058</name>
</gene>
<feature type="region of interest" description="Disordered" evidence="1">
    <location>
        <begin position="44"/>
        <end position="66"/>
    </location>
</feature>
<proteinExistence type="predicted"/>
<keyword evidence="3" id="KW-1185">Reference proteome</keyword>
<dbReference type="Proteomes" id="UP001233999">
    <property type="component" value="Unassembled WGS sequence"/>
</dbReference>
<protein>
    <submittedName>
        <fullName evidence="2">Uncharacterized protein</fullName>
    </submittedName>
</protein>
<feature type="compositionally biased region" description="Pro residues" evidence="1">
    <location>
        <begin position="51"/>
        <end position="60"/>
    </location>
</feature>
<feature type="compositionally biased region" description="Polar residues" evidence="1">
    <location>
        <begin position="301"/>
        <end position="320"/>
    </location>
</feature>
<comment type="caution">
    <text evidence="2">The sequence shown here is derived from an EMBL/GenBank/DDBJ whole genome shotgun (WGS) entry which is preliminary data.</text>
</comment>
<reference evidence="2" key="2">
    <citation type="submission" date="2023-05" db="EMBL/GenBank/DDBJ databases">
        <authorList>
            <person name="Fouks B."/>
        </authorList>
    </citation>
    <scope>NUCLEOTIDE SEQUENCE</scope>
    <source>
        <strain evidence="2">Stay&amp;Tobe</strain>
        <tissue evidence="2">Testes</tissue>
    </source>
</reference>
<feature type="region of interest" description="Disordered" evidence="1">
    <location>
        <begin position="301"/>
        <end position="338"/>
    </location>
</feature>
<organism evidence="2 3">
    <name type="scientific">Diploptera punctata</name>
    <name type="common">Pacific beetle cockroach</name>
    <dbReference type="NCBI Taxonomy" id="6984"/>
    <lineage>
        <taxon>Eukaryota</taxon>
        <taxon>Metazoa</taxon>
        <taxon>Ecdysozoa</taxon>
        <taxon>Arthropoda</taxon>
        <taxon>Hexapoda</taxon>
        <taxon>Insecta</taxon>
        <taxon>Pterygota</taxon>
        <taxon>Neoptera</taxon>
        <taxon>Polyneoptera</taxon>
        <taxon>Dictyoptera</taxon>
        <taxon>Blattodea</taxon>
        <taxon>Blaberoidea</taxon>
        <taxon>Blaberidae</taxon>
        <taxon>Diplopterinae</taxon>
        <taxon>Diploptera</taxon>
    </lineage>
</organism>
<reference evidence="2" key="1">
    <citation type="journal article" date="2023" name="IScience">
        <title>Live-bearing cockroach genome reveals convergent evolutionary mechanisms linked to viviparity in insects and beyond.</title>
        <authorList>
            <person name="Fouks B."/>
            <person name="Harrison M.C."/>
            <person name="Mikhailova A.A."/>
            <person name="Marchal E."/>
            <person name="English S."/>
            <person name="Carruthers M."/>
            <person name="Jennings E.C."/>
            <person name="Chiamaka E.L."/>
            <person name="Frigard R.A."/>
            <person name="Pippel M."/>
            <person name="Attardo G.M."/>
            <person name="Benoit J.B."/>
            <person name="Bornberg-Bauer E."/>
            <person name="Tobe S.S."/>
        </authorList>
    </citation>
    <scope>NUCLEOTIDE SEQUENCE</scope>
    <source>
        <strain evidence="2">Stay&amp;Tobe</strain>
    </source>
</reference>
<evidence type="ECO:0000313" key="2">
    <source>
        <dbReference type="EMBL" id="KAJ9584588.1"/>
    </source>
</evidence>
<evidence type="ECO:0000256" key="1">
    <source>
        <dbReference type="SAM" id="MobiDB-lite"/>
    </source>
</evidence>
<feature type="non-terminal residue" evidence="2">
    <location>
        <position position="338"/>
    </location>
</feature>
<accession>A0AAD7ZRM1</accession>